<dbReference type="InterPro" id="IPR035093">
    <property type="entry name" value="RelE/ParE_toxin_dom_sf"/>
</dbReference>
<dbReference type="PANTHER" id="PTHR33755">
    <property type="entry name" value="TOXIN PARE1-RELATED"/>
    <property type="match status" value="1"/>
</dbReference>
<comment type="caution">
    <text evidence="3">The sequence shown here is derived from an EMBL/GenBank/DDBJ whole genome shotgun (WGS) entry which is preliminary data.</text>
</comment>
<evidence type="ECO:0000256" key="2">
    <source>
        <dbReference type="ARBA" id="ARBA00022649"/>
    </source>
</evidence>
<dbReference type="AlphaFoldDB" id="A0A150PF30"/>
<name>A0A150PF30_SORCE</name>
<evidence type="ECO:0000256" key="1">
    <source>
        <dbReference type="ARBA" id="ARBA00006226"/>
    </source>
</evidence>
<dbReference type="Pfam" id="PF05016">
    <property type="entry name" value="ParE_toxin"/>
    <property type="match status" value="1"/>
</dbReference>
<proteinExistence type="inferred from homology"/>
<dbReference type="InterPro" id="IPR007712">
    <property type="entry name" value="RelE/ParE_toxin"/>
</dbReference>
<organism evidence="3 4">
    <name type="scientific">Sorangium cellulosum</name>
    <name type="common">Polyangium cellulosum</name>
    <dbReference type="NCBI Taxonomy" id="56"/>
    <lineage>
        <taxon>Bacteria</taxon>
        <taxon>Pseudomonadati</taxon>
        <taxon>Myxococcota</taxon>
        <taxon>Polyangia</taxon>
        <taxon>Polyangiales</taxon>
        <taxon>Polyangiaceae</taxon>
        <taxon>Sorangium</taxon>
    </lineage>
</organism>
<evidence type="ECO:0000313" key="3">
    <source>
        <dbReference type="EMBL" id="KYF54265.1"/>
    </source>
</evidence>
<gene>
    <name evidence="3" type="ORF">BE08_31380</name>
</gene>
<protein>
    <recommendedName>
        <fullName evidence="5">Plasmid stabilization protein</fullName>
    </recommendedName>
</protein>
<evidence type="ECO:0008006" key="5">
    <source>
        <dbReference type="Google" id="ProtNLM"/>
    </source>
</evidence>
<dbReference type="Gene3D" id="3.30.2310.20">
    <property type="entry name" value="RelE-like"/>
    <property type="match status" value="1"/>
</dbReference>
<dbReference type="PANTHER" id="PTHR33755:SF8">
    <property type="entry name" value="TOXIN PARE2"/>
    <property type="match status" value="1"/>
</dbReference>
<accession>A0A150PF30</accession>
<dbReference type="Proteomes" id="UP000075420">
    <property type="component" value="Unassembled WGS sequence"/>
</dbReference>
<sequence length="93" mass="10723">MFHELAEVELNETAAYYARARPGLGDAFVAEVQGAVDALAASPLAGRAVENDVRWWLVRRFPHSVLYRVRDDHIRILAIAHQKRRPVYWRGRQ</sequence>
<reference evidence="3 4" key="1">
    <citation type="submission" date="2014-02" db="EMBL/GenBank/DDBJ databases">
        <title>The small core and large imbalanced accessory genome model reveals a collaborative survival strategy of Sorangium cellulosum strains in nature.</title>
        <authorList>
            <person name="Han K."/>
            <person name="Peng R."/>
            <person name="Blom J."/>
            <person name="Li Y.-Z."/>
        </authorList>
    </citation>
    <scope>NUCLEOTIDE SEQUENCE [LARGE SCALE GENOMIC DNA]</scope>
    <source>
        <strain evidence="3 4">So0157-25</strain>
    </source>
</reference>
<dbReference type="EMBL" id="JELY01001896">
    <property type="protein sequence ID" value="KYF54265.1"/>
    <property type="molecule type" value="Genomic_DNA"/>
</dbReference>
<comment type="similarity">
    <text evidence="1">Belongs to the RelE toxin family.</text>
</comment>
<dbReference type="InterPro" id="IPR051803">
    <property type="entry name" value="TA_system_RelE-like_toxin"/>
</dbReference>
<evidence type="ECO:0000313" key="4">
    <source>
        <dbReference type="Proteomes" id="UP000075420"/>
    </source>
</evidence>
<keyword evidence="2" id="KW-1277">Toxin-antitoxin system</keyword>